<proteinExistence type="predicted"/>
<dbReference type="PANTHER" id="PTHR33507:SF3">
    <property type="entry name" value="INNER MEMBRANE PROTEIN YBBJ"/>
    <property type="match status" value="1"/>
</dbReference>
<dbReference type="Pfam" id="PF24961">
    <property type="entry name" value="NfeD_membrane"/>
    <property type="match status" value="1"/>
</dbReference>
<dbReference type="Gene3D" id="3.90.226.10">
    <property type="entry name" value="2-enoyl-CoA Hydratase, Chain A, domain 1"/>
    <property type="match status" value="1"/>
</dbReference>
<dbReference type="Proteomes" id="UP000002377">
    <property type="component" value="Chromosome"/>
</dbReference>
<feature type="domain" description="NfeD-like C-terminal" evidence="6">
    <location>
        <begin position="389"/>
        <end position="443"/>
    </location>
</feature>
<dbReference type="GO" id="GO:0005886">
    <property type="term" value="C:plasma membrane"/>
    <property type="evidence" value="ECO:0007669"/>
    <property type="project" value="TreeGrafter"/>
</dbReference>
<feature type="transmembrane region" description="Helical" evidence="5">
    <location>
        <begin position="312"/>
        <end position="332"/>
    </location>
</feature>
<dbReference type="SUPFAM" id="SSF52096">
    <property type="entry name" value="ClpP/crotonase"/>
    <property type="match status" value="1"/>
</dbReference>
<dbReference type="InterPro" id="IPR052165">
    <property type="entry name" value="Membrane_assoc_protease"/>
</dbReference>
<evidence type="ECO:0000313" key="9">
    <source>
        <dbReference type="EMBL" id="ADG83267.1"/>
    </source>
</evidence>
<feature type="domain" description="NfeD1b N-terminal" evidence="8">
    <location>
        <begin position="42"/>
        <end position="217"/>
    </location>
</feature>
<evidence type="ECO:0000256" key="4">
    <source>
        <dbReference type="ARBA" id="ARBA00023136"/>
    </source>
</evidence>
<feature type="transmembrane region" description="Helical" evidence="5">
    <location>
        <begin position="287"/>
        <end position="305"/>
    </location>
</feature>
<comment type="subcellular location">
    <subcellularLocation>
        <location evidence="1">Membrane</location>
        <topology evidence="1">Multi-pass membrane protein</topology>
    </subcellularLocation>
</comment>
<dbReference type="InterPro" id="IPR012340">
    <property type="entry name" value="NA-bd_OB-fold"/>
</dbReference>
<dbReference type="Pfam" id="PF01957">
    <property type="entry name" value="NfeD"/>
    <property type="match status" value="1"/>
</dbReference>
<dbReference type="PANTHER" id="PTHR33507">
    <property type="entry name" value="INNER MEMBRANE PROTEIN YBBJ"/>
    <property type="match status" value="1"/>
</dbReference>
<feature type="transmembrane region" description="Helical" evidence="5">
    <location>
        <begin position="234"/>
        <end position="255"/>
    </location>
</feature>
<dbReference type="InterPro" id="IPR056739">
    <property type="entry name" value="NfeD_membrane"/>
</dbReference>
<keyword evidence="3 5" id="KW-1133">Transmembrane helix</keyword>
<reference evidence="9 10" key="1">
    <citation type="submission" date="2010-05" db="EMBL/GenBank/DDBJ databases">
        <title>Complete sequence of Thermincola sp. JR.</title>
        <authorList>
            <consortium name="US DOE Joint Genome Institute"/>
            <person name="Lucas S."/>
            <person name="Copeland A."/>
            <person name="Lapidus A."/>
            <person name="Cheng J.-F."/>
            <person name="Bruce D."/>
            <person name="Goodwin L."/>
            <person name="Pitluck S."/>
            <person name="Chertkov O."/>
            <person name="Detter J.C."/>
            <person name="Han C."/>
            <person name="Tapia R."/>
            <person name="Land M."/>
            <person name="Hauser L."/>
            <person name="Kyrpides N."/>
            <person name="Mikhailova N."/>
            <person name="Hazen T.C."/>
            <person name="Woyke T."/>
        </authorList>
    </citation>
    <scope>NUCLEOTIDE SEQUENCE [LARGE SCALE GENOMIC DNA]</scope>
    <source>
        <strain evidence="9 10">JR</strain>
    </source>
</reference>
<evidence type="ECO:0000256" key="5">
    <source>
        <dbReference type="SAM" id="Phobius"/>
    </source>
</evidence>
<dbReference type="CDD" id="cd07021">
    <property type="entry name" value="Clp_protease_NfeD_like"/>
    <property type="match status" value="1"/>
</dbReference>
<dbReference type="InterPro" id="IPR029045">
    <property type="entry name" value="ClpP/crotonase-like_dom_sf"/>
</dbReference>
<gene>
    <name evidence="9" type="ordered locus">TherJR_2428</name>
</gene>
<dbReference type="InterPro" id="IPR002810">
    <property type="entry name" value="NfeD-like_C"/>
</dbReference>
<evidence type="ECO:0000256" key="2">
    <source>
        <dbReference type="ARBA" id="ARBA00022692"/>
    </source>
</evidence>
<dbReference type="Gene3D" id="2.40.50.140">
    <property type="entry name" value="Nucleic acid-binding proteins"/>
    <property type="match status" value="1"/>
</dbReference>
<evidence type="ECO:0000256" key="1">
    <source>
        <dbReference type="ARBA" id="ARBA00004141"/>
    </source>
</evidence>
<name>D5XAR3_THEPJ</name>
<keyword evidence="2 5" id="KW-0812">Transmembrane</keyword>
<protein>
    <submittedName>
        <fullName evidence="9">Uncharacterized protein</fullName>
    </submittedName>
</protein>
<evidence type="ECO:0000256" key="3">
    <source>
        <dbReference type="ARBA" id="ARBA00022989"/>
    </source>
</evidence>
<sequence length="450" mass="47883" precursor="true">MSGTVFLLQRRFRRIAVYPLIILLGLALNLGSGPVFADQAKIVFIPIKGEIEPGMASFVERSLDKAEQMGAKKVVFEIDTPGGLIDSAQRIKTRIFNAQVPTVAFINGEAKSAGVLIALAAEEIYMTPGTAIGAAEPVPNNPKILASWRSDLEEAAEARGRNPKIVAGMADRNVVIENIKEKGEILSLTAKKAVELGIADKIVPDKHALLTDLAQKDGVYYTAEEYRPGFGERLAWWIINPFISPILLLIGFVGLVMEAFTLGWGVAGTVGLIALGLFFGGHMMAGVSGWLAVLIFGLGIIALMLEIFVIPGFGVAGVIGIGLVIWSIFLVSTSPLQAIISLSVAFAGTIILLYVLIKVMGRRGIFDRLVLGLKLDKDTGYVAPKKELENLLGLEGVAVTPLRPAGTAEFSGQRVDVVTEGGFIPAGKAVKVILVEGGRVVVRSLGNSSE</sequence>
<dbReference type="RefSeq" id="WP_013121265.1">
    <property type="nucleotide sequence ID" value="NC_014152.1"/>
</dbReference>
<evidence type="ECO:0000259" key="7">
    <source>
        <dbReference type="Pfam" id="PF24961"/>
    </source>
</evidence>
<evidence type="ECO:0000259" key="6">
    <source>
        <dbReference type="Pfam" id="PF01957"/>
    </source>
</evidence>
<dbReference type="OrthoDB" id="9806253at2"/>
<evidence type="ECO:0000313" key="10">
    <source>
        <dbReference type="Proteomes" id="UP000002377"/>
    </source>
</evidence>
<feature type="transmembrane region" description="Helical" evidence="5">
    <location>
        <begin position="262"/>
        <end position="281"/>
    </location>
</feature>
<dbReference type="InterPro" id="IPR056738">
    <property type="entry name" value="NfeD1b_N"/>
</dbReference>
<feature type="domain" description="NfeD integral membrane" evidence="7">
    <location>
        <begin position="243"/>
        <end position="358"/>
    </location>
</feature>
<accession>D5XAR3</accession>
<organism evidence="9 10">
    <name type="scientific">Thermincola potens (strain JR)</name>
    <dbReference type="NCBI Taxonomy" id="635013"/>
    <lineage>
        <taxon>Bacteria</taxon>
        <taxon>Bacillati</taxon>
        <taxon>Bacillota</taxon>
        <taxon>Clostridia</taxon>
        <taxon>Eubacteriales</taxon>
        <taxon>Thermincolaceae</taxon>
        <taxon>Thermincola</taxon>
    </lineage>
</organism>
<keyword evidence="4 5" id="KW-0472">Membrane</keyword>
<dbReference type="HOGENOM" id="CLU_024619_2_0_9"/>
<evidence type="ECO:0000259" key="8">
    <source>
        <dbReference type="Pfam" id="PF25145"/>
    </source>
</evidence>
<dbReference type="AlphaFoldDB" id="D5XAR3"/>
<dbReference type="STRING" id="635013.TherJR_2428"/>
<dbReference type="Pfam" id="PF25145">
    <property type="entry name" value="NfeD1b_N"/>
    <property type="match status" value="1"/>
</dbReference>
<dbReference type="eggNOG" id="COG1030">
    <property type="taxonomic scope" value="Bacteria"/>
</dbReference>
<keyword evidence="10" id="KW-1185">Reference proteome</keyword>
<dbReference type="KEGG" id="tjr:TherJR_2428"/>
<feature type="transmembrane region" description="Helical" evidence="5">
    <location>
        <begin position="338"/>
        <end position="357"/>
    </location>
</feature>
<dbReference type="EMBL" id="CP002028">
    <property type="protein sequence ID" value="ADG83267.1"/>
    <property type="molecule type" value="Genomic_DNA"/>
</dbReference>